<dbReference type="PANTHER" id="PTHR37984:SF5">
    <property type="entry name" value="PROTEIN NYNRIN-LIKE"/>
    <property type="match status" value="1"/>
</dbReference>
<keyword evidence="3" id="KW-1185">Reference proteome</keyword>
<evidence type="ECO:0000259" key="1">
    <source>
        <dbReference type="Pfam" id="PF00078"/>
    </source>
</evidence>
<dbReference type="InterPro" id="IPR043128">
    <property type="entry name" value="Rev_trsase/Diguanyl_cyclase"/>
</dbReference>
<dbReference type="InterPro" id="IPR000477">
    <property type="entry name" value="RT_dom"/>
</dbReference>
<dbReference type="Proteomes" id="UP000054495">
    <property type="component" value="Unassembled WGS sequence"/>
</dbReference>
<dbReference type="AlphaFoldDB" id="A0A0D6LN89"/>
<evidence type="ECO:0000313" key="3">
    <source>
        <dbReference type="Proteomes" id="UP000054495"/>
    </source>
</evidence>
<dbReference type="InterPro" id="IPR043502">
    <property type="entry name" value="DNA/RNA_pol_sf"/>
</dbReference>
<dbReference type="EMBL" id="KE124983">
    <property type="protein sequence ID" value="EPB73550.1"/>
    <property type="molecule type" value="Genomic_DNA"/>
</dbReference>
<protein>
    <recommendedName>
        <fullName evidence="1">Reverse transcriptase domain-containing protein</fullName>
    </recommendedName>
</protein>
<dbReference type="PANTHER" id="PTHR37984">
    <property type="entry name" value="PROTEIN CBG26694"/>
    <property type="match status" value="1"/>
</dbReference>
<feature type="domain" description="Reverse transcriptase" evidence="1">
    <location>
        <begin position="150"/>
        <end position="295"/>
    </location>
</feature>
<dbReference type="Gene3D" id="3.30.70.270">
    <property type="match status" value="1"/>
</dbReference>
<proteinExistence type="predicted"/>
<name>A0A0D6LN89_9BILA</name>
<accession>A0A0D6LN89</accession>
<evidence type="ECO:0000313" key="2">
    <source>
        <dbReference type="EMBL" id="EPB73550.1"/>
    </source>
</evidence>
<gene>
    <name evidence="2" type="ORF">ANCCEY_07361</name>
</gene>
<sequence>MTQKEKHMLLEKHGKPSQTFKPCEHFRIRADHITSLLGLDWIARNEPLFRRLTEGTICNASASTLNALRASLTRQLQKHFPAVFASGLGSCAKSKAHLTLKREEKPVFRQARPAPYAALPRISQEIDRLVAAELLSPIDHCSFAAPIAVVQKKNGSIRLCADHSTGLNDALEQHQHPISTPDDIFAKLNEGHYFSQLDLAEAYLQLEMDEDSRPLLTINTHRRLYCLNSLPFRLKPLPASSSSKYIDTLIAGLDGTAAYLGDTVVTGRTLDEYNARLSAVFQRINHYGLRVRLEK</sequence>
<dbReference type="Pfam" id="PF00078">
    <property type="entry name" value="RVT_1"/>
    <property type="match status" value="1"/>
</dbReference>
<dbReference type="SUPFAM" id="SSF56672">
    <property type="entry name" value="DNA/RNA polymerases"/>
    <property type="match status" value="1"/>
</dbReference>
<dbReference type="CDD" id="cd01647">
    <property type="entry name" value="RT_LTR"/>
    <property type="match status" value="1"/>
</dbReference>
<reference evidence="2 3" key="1">
    <citation type="submission" date="2013-05" db="EMBL/GenBank/DDBJ databases">
        <title>Draft genome of the parasitic nematode Anyclostoma ceylanicum.</title>
        <authorList>
            <person name="Mitreva M."/>
        </authorList>
    </citation>
    <scope>NUCLEOTIDE SEQUENCE [LARGE SCALE GENOMIC DNA]</scope>
</reference>
<organism evidence="2 3">
    <name type="scientific">Ancylostoma ceylanicum</name>
    <dbReference type="NCBI Taxonomy" id="53326"/>
    <lineage>
        <taxon>Eukaryota</taxon>
        <taxon>Metazoa</taxon>
        <taxon>Ecdysozoa</taxon>
        <taxon>Nematoda</taxon>
        <taxon>Chromadorea</taxon>
        <taxon>Rhabditida</taxon>
        <taxon>Rhabditina</taxon>
        <taxon>Rhabditomorpha</taxon>
        <taxon>Strongyloidea</taxon>
        <taxon>Ancylostomatidae</taxon>
        <taxon>Ancylostomatinae</taxon>
        <taxon>Ancylostoma</taxon>
    </lineage>
</organism>
<dbReference type="InterPro" id="IPR050951">
    <property type="entry name" value="Retrovirus_Pol_polyprotein"/>
</dbReference>
<dbReference type="Gene3D" id="3.10.10.10">
    <property type="entry name" value="HIV Type 1 Reverse Transcriptase, subunit A, domain 1"/>
    <property type="match status" value="1"/>
</dbReference>